<sequence>MIDENLEQVIPLRITYQPGVVLDVVVDATEQTISTGEAVYLSQIPSTGMEPKDHDDRLNQTVAALAIADNTTNQSLVMYPKTSTEFSRSSILTHNLLHNTPLHTIMSGQAIIKQSIDQHFERLQTEMDKNKQLQEQMVQMQKTMDEKQDQTIRMQQQALDRLAIIQDRVQAVLTQTYELHEYPIPRLFIVLPMSVGLRDKFKSLFSEQFRLYFLCECGTHTMSEDSKTPHEIHLAKHEGYDLEQPTEFFERYGTYILTLMQMIKYGITVAGVVVPSLANFKIMDELDTAQKYLEYLKNNIAPLVDDTIGFLQDIKSNNEADAELSTDHTEFDQLEALEGADLRQLESYLKIKDQGR</sequence>
<accession>A0A9P6LT79</accession>
<dbReference type="EMBL" id="JAAAHW010009799">
    <property type="protein sequence ID" value="KAF9936215.1"/>
    <property type="molecule type" value="Genomic_DNA"/>
</dbReference>
<evidence type="ECO:0000313" key="3">
    <source>
        <dbReference type="Proteomes" id="UP000749646"/>
    </source>
</evidence>
<dbReference type="Proteomes" id="UP000749646">
    <property type="component" value="Unassembled WGS sequence"/>
</dbReference>
<keyword evidence="3" id="KW-1185">Reference proteome</keyword>
<keyword evidence="1" id="KW-0175">Coiled coil</keyword>
<feature type="coiled-coil region" evidence="1">
    <location>
        <begin position="116"/>
        <end position="150"/>
    </location>
</feature>
<comment type="caution">
    <text evidence="2">The sequence shown here is derived from an EMBL/GenBank/DDBJ whole genome shotgun (WGS) entry which is preliminary data.</text>
</comment>
<dbReference type="AlphaFoldDB" id="A0A9P6LT79"/>
<proteinExistence type="predicted"/>
<protein>
    <submittedName>
        <fullName evidence="2">Uncharacterized protein</fullName>
    </submittedName>
</protein>
<organism evidence="2 3">
    <name type="scientific">Modicella reniformis</name>
    <dbReference type="NCBI Taxonomy" id="1440133"/>
    <lineage>
        <taxon>Eukaryota</taxon>
        <taxon>Fungi</taxon>
        <taxon>Fungi incertae sedis</taxon>
        <taxon>Mucoromycota</taxon>
        <taxon>Mortierellomycotina</taxon>
        <taxon>Mortierellomycetes</taxon>
        <taxon>Mortierellales</taxon>
        <taxon>Mortierellaceae</taxon>
        <taxon>Modicella</taxon>
    </lineage>
</organism>
<dbReference type="OrthoDB" id="546350at2759"/>
<feature type="non-terminal residue" evidence="2">
    <location>
        <position position="356"/>
    </location>
</feature>
<name>A0A9P6LT79_9FUNG</name>
<evidence type="ECO:0000313" key="2">
    <source>
        <dbReference type="EMBL" id="KAF9936215.1"/>
    </source>
</evidence>
<reference evidence="2" key="1">
    <citation type="journal article" date="2020" name="Fungal Divers.">
        <title>Resolving the Mortierellaceae phylogeny through synthesis of multi-gene phylogenetics and phylogenomics.</title>
        <authorList>
            <person name="Vandepol N."/>
            <person name="Liber J."/>
            <person name="Desiro A."/>
            <person name="Na H."/>
            <person name="Kennedy M."/>
            <person name="Barry K."/>
            <person name="Grigoriev I.V."/>
            <person name="Miller A.N."/>
            <person name="O'Donnell K."/>
            <person name="Stajich J.E."/>
            <person name="Bonito G."/>
        </authorList>
    </citation>
    <scope>NUCLEOTIDE SEQUENCE</scope>
    <source>
        <strain evidence="2">MES-2147</strain>
    </source>
</reference>
<evidence type="ECO:0000256" key="1">
    <source>
        <dbReference type="SAM" id="Coils"/>
    </source>
</evidence>
<gene>
    <name evidence="2" type="ORF">BGZ65_002656</name>
</gene>